<accession>A0A1H6VIJ3</accession>
<protein>
    <submittedName>
        <fullName evidence="2">Transcriptional regulator, contains XRE-family HTH domain</fullName>
    </submittedName>
</protein>
<dbReference type="Pfam" id="PF01381">
    <property type="entry name" value="HTH_3"/>
    <property type="match status" value="1"/>
</dbReference>
<reference evidence="2 3" key="1">
    <citation type="submission" date="2016-10" db="EMBL/GenBank/DDBJ databases">
        <authorList>
            <person name="de Groot N.N."/>
        </authorList>
    </citation>
    <scope>NUCLEOTIDE SEQUENCE [LARGE SCALE GENOMIC DNA]</scope>
    <source>
        <strain evidence="2 3">DSM 29340</strain>
    </source>
</reference>
<dbReference type="SMART" id="SM00530">
    <property type="entry name" value="HTH_XRE"/>
    <property type="match status" value="1"/>
</dbReference>
<name>A0A1H6VIJ3_9RHOB</name>
<evidence type="ECO:0000313" key="3">
    <source>
        <dbReference type="Proteomes" id="UP000199379"/>
    </source>
</evidence>
<dbReference type="AlphaFoldDB" id="A0A1H6VIJ3"/>
<evidence type="ECO:0000313" key="2">
    <source>
        <dbReference type="EMBL" id="SEJ00550.1"/>
    </source>
</evidence>
<evidence type="ECO:0000259" key="1">
    <source>
        <dbReference type="PROSITE" id="PS50943"/>
    </source>
</evidence>
<dbReference type="OrthoDB" id="9797172at2"/>
<dbReference type="PROSITE" id="PS50943">
    <property type="entry name" value="HTH_CROC1"/>
    <property type="match status" value="1"/>
</dbReference>
<dbReference type="RefSeq" id="WP_092363348.1">
    <property type="nucleotide sequence ID" value="NZ_BMGV01000003.1"/>
</dbReference>
<sequence length="134" mass="14805">METVDSIVGQRIRARRIAMGYSQAELGSAVGVRFQQVQKYESGANRVSASRLWAVAEFLKVHISYFFEGMDALKGDEDTAPAGAALRQDFLADRETVQMVEIFADLPSAQKRAVLALVKDMSAHRRPSPQDAMT</sequence>
<keyword evidence="3" id="KW-1185">Reference proteome</keyword>
<dbReference type="GO" id="GO:0003677">
    <property type="term" value="F:DNA binding"/>
    <property type="evidence" value="ECO:0007669"/>
    <property type="project" value="InterPro"/>
</dbReference>
<dbReference type="EMBL" id="FNYD01000003">
    <property type="protein sequence ID" value="SEJ00550.1"/>
    <property type="molecule type" value="Genomic_DNA"/>
</dbReference>
<organism evidence="2 3">
    <name type="scientific">Cribrihabitans marinus</name>
    <dbReference type="NCBI Taxonomy" id="1227549"/>
    <lineage>
        <taxon>Bacteria</taxon>
        <taxon>Pseudomonadati</taxon>
        <taxon>Pseudomonadota</taxon>
        <taxon>Alphaproteobacteria</taxon>
        <taxon>Rhodobacterales</taxon>
        <taxon>Paracoccaceae</taxon>
        <taxon>Cribrihabitans</taxon>
    </lineage>
</organism>
<feature type="domain" description="HTH cro/C1-type" evidence="1">
    <location>
        <begin position="12"/>
        <end position="66"/>
    </location>
</feature>
<dbReference type="InterPro" id="IPR010982">
    <property type="entry name" value="Lambda_DNA-bd_dom_sf"/>
</dbReference>
<dbReference type="InterPro" id="IPR001387">
    <property type="entry name" value="Cro/C1-type_HTH"/>
</dbReference>
<dbReference type="STRING" id="1227549.SAMN05444007_103116"/>
<gene>
    <name evidence="2" type="ORF">SAMN05444007_103116</name>
</gene>
<dbReference type="CDD" id="cd00093">
    <property type="entry name" value="HTH_XRE"/>
    <property type="match status" value="1"/>
</dbReference>
<proteinExistence type="predicted"/>
<dbReference type="Proteomes" id="UP000199379">
    <property type="component" value="Unassembled WGS sequence"/>
</dbReference>
<dbReference type="Gene3D" id="1.10.260.40">
    <property type="entry name" value="lambda repressor-like DNA-binding domains"/>
    <property type="match status" value="1"/>
</dbReference>
<dbReference type="SUPFAM" id="SSF47413">
    <property type="entry name" value="lambda repressor-like DNA-binding domains"/>
    <property type="match status" value="1"/>
</dbReference>